<dbReference type="AlphaFoldDB" id="A0A0K6HYY6"/>
<dbReference type="GO" id="GO:0006508">
    <property type="term" value="P:proteolysis"/>
    <property type="evidence" value="ECO:0007669"/>
    <property type="project" value="UniProtKB-KW"/>
</dbReference>
<dbReference type="InterPro" id="IPR001264">
    <property type="entry name" value="Glyco_trans_51"/>
</dbReference>
<evidence type="ECO:0000256" key="11">
    <source>
        <dbReference type="ARBA" id="ARBA00049902"/>
    </source>
</evidence>
<keyword evidence="13" id="KW-0812">Transmembrane</keyword>
<evidence type="ECO:0000256" key="1">
    <source>
        <dbReference type="ARBA" id="ARBA00004752"/>
    </source>
</evidence>
<keyword evidence="4" id="KW-0121">Carboxypeptidase</keyword>
<evidence type="ECO:0000256" key="13">
    <source>
        <dbReference type="SAM" id="Phobius"/>
    </source>
</evidence>
<dbReference type="InterPro" id="IPR001460">
    <property type="entry name" value="PCN-bd_Tpept"/>
</dbReference>
<keyword evidence="13" id="KW-0472">Membrane</keyword>
<evidence type="ECO:0000259" key="15">
    <source>
        <dbReference type="Pfam" id="PF00912"/>
    </source>
</evidence>
<dbReference type="InterPro" id="IPR011815">
    <property type="entry name" value="PBP_1c"/>
</dbReference>
<evidence type="ECO:0000256" key="9">
    <source>
        <dbReference type="ARBA" id="ARBA00023268"/>
    </source>
</evidence>
<feature type="domain" description="Penicillin-binding C-terminal" evidence="16">
    <location>
        <begin position="646"/>
        <end position="731"/>
    </location>
</feature>
<evidence type="ECO:0000256" key="2">
    <source>
        <dbReference type="ARBA" id="ARBA00007090"/>
    </source>
</evidence>
<evidence type="ECO:0000256" key="10">
    <source>
        <dbReference type="ARBA" id="ARBA00044770"/>
    </source>
</evidence>
<feature type="domain" description="Penicillin-binding protein transpeptidase" evidence="14">
    <location>
        <begin position="338"/>
        <end position="563"/>
    </location>
</feature>
<organism evidence="17 18">
    <name type="scientific">Pannonibacter indicus</name>
    <dbReference type="NCBI Taxonomy" id="466044"/>
    <lineage>
        <taxon>Bacteria</taxon>
        <taxon>Pseudomonadati</taxon>
        <taxon>Pseudomonadota</taxon>
        <taxon>Alphaproteobacteria</taxon>
        <taxon>Hyphomicrobiales</taxon>
        <taxon>Stappiaceae</taxon>
        <taxon>Pannonibacter</taxon>
    </lineage>
</organism>
<keyword evidence="18" id="KW-1185">Reference proteome</keyword>
<evidence type="ECO:0000256" key="6">
    <source>
        <dbReference type="ARBA" id="ARBA00022676"/>
    </source>
</evidence>
<dbReference type="Gene3D" id="3.40.710.10">
    <property type="entry name" value="DD-peptidase/beta-lactamase superfamily"/>
    <property type="match status" value="1"/>
</dbReference>
<comment type="pathway">
    <text evidence="1">Cell wall biogenesis; peptidoglycan biosynthesis.</text>
</comment>
<dbReference type="InterPro" id="IPR036950">
    <property type="entry name" value="PBP_transglycosylase"/>
</dbReference>
<protein>
    <recommendedName>
        <fullName evidence="10">peptidoglycan glycosyltransferase</fullName>
        <ecNumber evidence="10">2.4.99.28</ecNumber>
    </recommendedName>
</protein>
<evidence type="ECO:0000256" key="4">
    <source>
        <dbReference type="ARBA" id="ARBA00022645"/>
    </source>
</evidence>
<evidence type="ECO:0000313" key="17">
    <source>
        <dbReference type="EMBL" id="CUA96070.1"/>
    </source>
</evidence>
<dbReference type="UniPathway" id="UPA00219"/>
<dbReference type="GO" id="GO:0008955">
    <property type="term" value="F:peptidoglycan glycosyltransferase activity"/>
    <property type="evidence" value="ECO:0007669"/>
    <property type="project" value="UniProtKB-EC"/>
</dbReference>
<dbReference type="Proteomes" id="UP000183900">
    <property type="component" value="Unassembled WGS sequence"/>
</dbReference>
<comment type="similarity">
    <text evidence="2">In the C-terminal section; belongs to the transpeptidase family.</text>
</comment>
<dbReference type="SUPFAM" id="SSF53955">
    <property type="entry name" value="Lysozyme-like"/>
    <property type="match status" value="1"/>
</dbReference>
<gene>
    <name evidence="17" type="ORF">Ga0061067_10516</name>
</gene>
<feature type="domain" description="Glycosyl transferase family 51" evidence="15">
    <location>
        <begin position="86"/>
        <end position="261"/>
    </location>
</feature>
<feature type="region of interest" description="Disordered" evidence="12">
    <location>
        <begin position="1"/>
        <end position="26"/>
    </location>
</feature>
<dbReference type="EC" id="2.4.99.28" evidence="10"/>
<keyword evidence="7" id="KW-0808">Transferase</keyword>
<evidence type="ECO:0000256" key="5">
    <source>
        <dbReference type="ARBA" id="ARBA00022670"/>
    </source>
</evidence>
<evidence type="ECO:0000313" key="18">
    <source>
        <dbReference type="Proteomes" id="UP000183900"/>
    </source>
</evidence>
<reference evidence="18" key="1">
    <citation type="submission" date="2015-08" db="EMBL/GenBank/DDBJ databases">
        <authorList>
            <person name="Varghese N."/>
        </authorList>
    </citation>
    <scope>NUCLEOTIDE SEQUENCE [LARGE SCALE GENOMIC DNA]</scope>
    <source>
        <strain evidence="18">DSM 23407</strain>
    </source>
</reference>
<proteinExistence type="inferred from homology"/>
<keyword evidence="13" id="KW-1133">Transmembrane helix</keyword>
<dbReference type="GO" id="GO:0009252">
    <property type="term" value="P:peptidoglycan biosynthetic process"/>
    <property type="evidence" value="ECO:0007669"/>
    <property type="project" value="UniProtKB-UniPathway"/>
</dbReference>
<evidence type="ECO:0000256" key="8">
    <source>
        <dbReference type="ARBA" id="ARBA00022801"/>
    </source>
</evidence>
<sequence length="735" mass="77989">MTDGEDKLVQSSELSGREASCPDSKPPRMRIRRRRFWLMGCVAGLVLAAAGAGALQVALDVAAVPSARKYDDLSVSRTVLDRNGDLLRAFTASDERWRLPVDVTAVDPLYIRMLIAFEDRRFRDHGGVDPLALARSLGQMLMAGRIISGGSTLTMQTARLAREADTRSLSGKYQQMVAALAMERDLSKDEILRLYLLRAPFGGNLEGVRAASLVWFGKEPGRLTPAEAALLVALPQAPEARRPDRSPDAARVARDRVLDRAVEAGVLDEEEAAAAKGESVPSVRRAMPMIAPHLTRQVVSANPQALEQRLTLDRNLQQSLEALLASKVRGGNSRLSAAALVADHTTGEILAWVGSPGLEEESRQGHVDMVTAVRSPGSALKPFIYGLAFEEGIAHPESYIEDRPVRIGGYTPTNFDMSFQGTVTVREALQLSLNIPAVRLLDAVGPAQLTARMRRAGVEPVLPSGIAPGLAIGLGGVGLSLKDLATLYADLANGGKAMPLRFDMKASARPSSLPLLEPAAAWYVGDVLLGVPRPDSSGEGEIAFKTGTAYGYRDAVAAGFDGRHVVAVWTGRPDGTPVPGMTGINSAAPILFEAFQRLGAKRIPLPQPPAGVLQSANAGLPLPLKEARVRSLDSGGPVATHSAGTQPAQKSAALRIAYPPDGAEVELGLASDRNAALVVKLQGGRGPYAWFANGRPVGTGQFMTSLAWAPDGPGDSVITVVDADGRSDRISVRLH</sequence>
<dbReference type="NCBIfam" id="TIGR02073">
    <property type="entry name" value="PBP_1c"/>
    <property type="match status" value="1"/>
</dbReference>
<keyword evidence="5" id="KW-0645">Protease</keyword>
<dbReference type="InterPro" id="IPR012338">
    <property type="entry name" value="Beta-lactam/transpept-like"/>
</dbReference>
<keyword evidence="9" id="KW-0511">Multifunctional enzyme</keyword>
<dbReference type="Pfam" id="PF00905">
    <property type="entry name" value="Transpeptidase"/>
    <property type="match status" value="1"/>
</dbReference>
<dbReference type="SUPFAM" id="SSF56601">
    <property type="entry name" value="beta-lactamase/transpeptidase-like"/>
    <property type="match status" value="1"/>
</dbReference>
<keyword evidence="8" id="KW-0378">Hydrolase</keyword>
<dbReference type="Gene3D" id="1.10.3810.10">
    <property type="entry name" value="Biosynthetic peptidoglycan transglycosylase-like"/>
    <property type="match status" value="1"/>
</dbReference>
<dbReference type="EMBL" id="CYHE01000005">
    <property type="protein sequence ID" value="CUA96070.1"/>
    <property type="molecule type" value="Genomic_DNA"/>
</dbReference>
<dbReference type="GO" id="GO:0004180">
    <property type="term" value="F:carboxypeptidase activity"/>
    <property type="evidence" value="ECO:0007669"/>
    <property type="project" value="UniProtKB-KW"/>
</dbReference>
<feature type="transmembrane region" description="Helical" evidence="13">
    <location>
        <begin position="36"/>
        <end position="59"/>
    </location>
</feature>
<dbReference type="InterPro" id="IPR050396">
    <property type="entry name" value="Glycosyltr_51/Transpeptidase"/>
</dbReference>
<dbReference type="Pfam" id="PF06832">
    <property type="entry name" value="BiPBP_C"/>
    <property type="match status" value="1"/>
</dbReference>
<dbReference type="GO" id="GO:0008658">
    <property type="term" value="F:penicillin binding"/>
    <property type="evidence" value="ECO:0007669"/>
    <property type="project" value="InterPro"/>
</dbReference>
<keyword evidence="6" id="KW-0328">Glycosyltransferase</keyword>
<comment type="catalytic activity">
    <reaction evidence="11">
        <text>[GlcNAc-(1-&gt;4)-Mur2Ac(oyl-L-Ala-gamma-D-Glu-L-Lys-D-Ala-D-Ala)](n)-di-trans,octa-cis-undecaprenyl diphosphate + beta-D-GlcNAc-(1-&gt;4)-Mur2Ac(oyl-L-Ala-gamma-D-Glu-L-Lys-D-Ala-D-Ala)-di-trans,octa-cis-undecaprenyl diphosphate = [GlcNAc-(1-&gt;4)-Mur2Ac(oyl-L-Ala-gamma-D-Glu-L-Lys-D-Ala-D-Ala)](n+1)-di-trans,octa-cis-undecaprenyl diphosphate + di-trans,octa-cis-undecaprenyl diphosphate + H(+)</text>
        <dbReference type="Rhea" id="RHEA:23708"/>
        <dbReference type="Rhea" id="RHEA-COMP:9602"/>
        <dbReference type="Rhea" id="RHEA-COMP:9603"/>
        <dbReference type="ChEBI" id="CHEBI:15378"/>
        <dbReference type="ChEBI" id="CHEBI:58405"/>
        <dbReference type="ChEBI" id="CHEBI:60033"/>
        <dbReference type="ChEBI" id="CHEBI:78435"/>
        <dbReference type="EC" id="2.4.99.28"/>
    </reaction>
</comment>
<dbReference type="OrthoDB" id="9766909at2"/>
<name>A0A0K6HYY6_9HYPH</name>
<dbReference type="RefSeq" id="WP_082440065.1">
    <property type="nucleotide sequence ID" value="NZ_CYHE01000005.1"/>
</dbReference>
<dbReference type="GO" id="GO:0030288">
    <property type="term" value="C:outer membrane-bounded periplasmic space"/>
    <property type="evidence" value="ECO:0007669"/>
    <property type="project" value="TreeGrafter"/>
</dbReference>
<evidence type="ECO:0000256" key="3">
    <source>
        <dbReference type="ARBA" id="ARBA00007739"/>
    </source>
</evidence>
<dbReference type="PANTHER" id="PTHR32282">
    <property type="entry name" value="BINDING PROTEIN TRANSPEPTIDASE, PUTATIVE-RELATED"/>
    <property type="match status" value="1"/>
</dbReference>
<dbReference type="InterPro" id="IPR009647">
    <property type="entry name" value="PBP_C"/>
</dbReference>
<dbReference type="InterPro" id="IPR023346">
    <property type="entry name" value="Lysozyme-like_dom_sf"/>
</dbReference>
<evidence type="ECO:0000259" key="16">
    <source>
        <dbReference type="Pfam" id="PF06832"/>
    </source>
</evidence>
<evidence type="ECO:0000256" key="7">
    <source>
        <dbReference type="ARBA" id="ARBA00022679"/>
    </source>
</evidence>
<evidence type="ECO:0000256" key="12">
    <source>
        <dbReference type="SAM" id="MobiDB-lite"/>
    </source>
</evidence>
<dbReference type="Pfam" id="PF00912">
    <property type="entry name" value="Transgly"/>
    <property type="match status" value="1"/>
</dbReference>
<dbReference type="PANTHER" id="PTHR32282:SF15">
    <property type="entry name" value="PENICILLIN-BINDING PROTEIN 1C"/>
    <property type="match status" value="1"/>
</dbReference>
<comment type="similarity">
    <text evidence="3">In the N-terminal section; belongs to the glycosyltransferase 51 family.</text>
</comment>
<accession>A0A0K6HYY6</accession>
<evidence type="ECO:0000259" key="14">
    <source>
        <dbReference type="Pfam" id="PF00905"/>
    </source>
</evidence>